<keyword evidence="4" id="KW-1185">Reference proteome</keyword>
<reference evidence="4" key="1">
    <citation type="journal article" date="2017" name="Nat. Ecol. Evol.">
        <title>Genome expansion and lineage-specific genetic innovations in the forest pathogenic fungi Armillaria.</title>
        <authorList>
            <person name="Sipos G."/>
            <person name="Prasanna A.N."/>
            <person name="Walter M.C."/>
            <person name="O'Connor E."/>
            <person name="Balint B."/>
            <person name="Krizsan K."/>
            <person name="Kiss B."/>
            <person name="Hess J."/>
            <person name="Varga T."/>
            <person name="Slot J."/>
            <person name="Riley R."/>
            <person name="Boka B."/>
            <person name="Rigling D."/>
            <person name="Barry K."/>
            <person name="Lee J."/>
            <person name="Mihaltcheva S."/>
            <person name="LaButti K."/>
            <person name="Lipzen A."/>
            <person name="Waldron R."/>
            <person name="Moloney N.M."/>
            <person name="Sperisen C."/>
            <person name="Kredics L."/>
            <person name="Vagvoelgyi C."/>
            <person name="Patrignani A."/>
            <person name="Fitzpatrick D."/>
            <person name="Nagy I."/>
            <person name="Doyle S."/>
            <person name="Anderson J.B."/>
            <person name="Grigoriev I.V."/>
            <person name="Gueldener U."/>
            <person name="Muensterkoetter M."/>
            <person name="Nagy L.G."/>
        </authorList>
    </citation>
    <scope>NUCLEOTIDE SEQUENCE [LARGE SCALE GENOMIC DNA]</scope>
    <source>
        <strain evidence="4">C18/9</strain>
    </source>
</reference>
<proteinExistence type="predicted"/>
<dbReference type="OrthoDB" id="3363417at2759"/>
<evidence type="ECO:0000256" key="1">
    <source>
        <dbReference type="SAM" id="MobiDB-lite"/>
    </source>
</evidence>
<dbReference type="AlphaFoldDB" id="A0A284QM47"/>
<name>A0A284QM47_ARMOS</name>
<keyword evidence="2" id="KW-1133">Transmembrane helix</keyword>
<dbReference type="OMA" id="FRIIAIF"/>
<keyword evidence="2" id="KW-0812">Transmembrane</keyword>
<keyword evidence="2" id="KW-0472">Membrane</keyword>
<gene>
    <name evidence="3" type="ORF">ARMOST_00772</name>
</gene>
<evidence type="ECO:0000256" key="2">
    <source>
        <dbReference type="SAM" id="Phobius"/>
    </source>
</evidence>
<sequence length="193" mass="20807">MLQVPSSALVLESVAAANVTYVPRISSAMDPSSLPRLIWDLYLKYLWFYSPNSWVACIAYGFRIIAIFLISPIVIVTLLDLASYGVARTLGIVDAVKASTSDSASAGLNIPAVNVDDVTPLDSLDTSSPHAYFTSDENKLSGVDGLSPVVSRAASPTITRRQLPEEGAKTFSGDVGGDEVLLRRRQNQTEDRE</sequence>
<feature type="region of interest" description="Disordered" evidence="1">
    <location>
        <begin position="164"/>
        <end position="193"/>
    </location>
</feature>
<accession>A0A284QM47</accession>
<dbReference type="EMBL" id="FUEG01000001">
    <property type="protein sequence ID" value="SJK97520.1"/>
    <property type="molecule type" value="Genomic_DNA"/>
</dbReference>
<dbReference type="Proteomes" id="UP000219338">
    <property type="component" value="Unassembled WGS sequence"/>
</dbReference>
<protein>
    <submittedName>
        <fullName evidence="3">Uncharacterized protein</fullName>
    </submittedName>
</protein>
<evidence type="ECO:0000313" key="3">
    <source>
        <dbReference type="EMBL" id="SJK97520.1"/>
    </source>
</evidence>
<organism evidence="3 4">
    <name type="scientific">Armillaria ostoyae</name>
    <name type="common">Armillaria root rot fungus</name>
    <dbReference type="NCBI Taxonomy" id="47428"/>
    <lineage>
        <taxon>Eukaryota</taxon>
        <taxon>Fungi</taxon>
        <taxon>Dikarya</taxon>
        <taxon>Basidiomycota</taxon>
        <taxon>Agaricomycotina</taxon>
        <taxon>Agaricomycetes</taxon>
        <taxon>Agaricomycetidae</taxon>
        <taxon>Agaricales</taxon>
        <taxon>Marasmiineae</taxon>
        <taxon>Physalacriaceae</taxon>
        <taxon>Armillaria</taxon>
    </lineage>
</organism>
<feature type="transmembrane region" description="Helical" evidence="2">
    <location>
        <begin position="53"/>
        <end position="79"/>
    </location>
</feature>
<evidence type="ECO:0000313" key="4">
    <source>
        <dbReference type="Proteomes" id="UP000219338"/>
    </source>
</evidence>